<accession>V6TIW0</accession>
<dbReference type="AlphaFoldDB" id="V6TIW0"/>
<dbReference type="EMBL" id="AHGT01000008">
    <property type="protein sequence ID" value="ESU38923.1"/>
    <property type="molecule type" value="Genomic_DNA"/>
</dbReference>
<organism evidence="2 3">
    <name type="scientific">Giardia intestinalis</name>
    <name type="common">Giardia lamblia</name>
    <dbReference type="NCBI Taxonomy" id="5741"/>
    <lineage>
        <taxon>Eukaryota</taxon>
        <taxon>Metamonada</taxon>
        <taxon>Diplomonadida</taxon>
        <taxon>Hexamitidae</taxon>
        <taxon>Giardiinae</taxon>
        <taxon>Giardia</taxon>
    </lineage>
</organism>
<feature type="region of interest" description="Disordered" evidence="1">
    <location>
        <begin position="1"/>
        <end position="23"/>
    </location>
</feature>
<reference evidence="3" key="1">
    <citation type="submission" date="2012-02" db="EMBL/GenBank/DDBJ databases">
        <title>Genome sequencing of Giardia lamblia Genotypes A2 and B isolates (DH and GS) and comparative analysis with the genomes of Genotypes A1 and E (WB and Pig).</title>
        <authorList>
            <person name="Adam R."/>
            <person name="Dahlstrom E."/>
            <person name="Martens C."/>
            <person name="Bruno D."/>
            <person name="Barbian K."/>
            <person name="Porcella S.F."/>
            <person name="Nash T."/>
        </authorList>
    </citation>
    <scope>NUCLEOTIDE SEQUENCE</scope>
    <source>
        <strain evidence="3">DH</strain>
    </source>
</reference>
<reference evidence="2 3" key="2">
    <citation type="journal article" date="2013" name="Genome Biol. Evol.">
        <title>Genome sequencing of Giardia lamblia genotypes A2 and B isolates (DH and GS) and comparative analysis with the genomes of genotypes A1 and E (WB and Pig).</title>
        <authorList>
            <person name="Adam R.D."/>
            <person name="Dahlstrom E.W."/>
            <person name="Martens C.A."/>
            <person name="Bruno D.P."/>
            <person name="Barbian K.D."/>
            <person name="Ricklefs S.M."/>
            <person name="Hernandez M.M."/>
            <person name="Narla N.P."/>
            <person name="Patel R.B."/>
            <person name="Porcella S.F."/>
            <person name="Nash T.E."/>
        </authorList>
    </citation>
    <scope>NUCLEOTIDE SEQUENCE [LARGE SCALE GENOMIC DNA]</scope>
    <source>
        <strain evidence="2 3">DH</strain>
    </source>
</reference>
<protein>
    <submittedName>
        <fullName evidence="2">Uncharacterized protein</fullName>
    </submittedName>
</protein>
<evidence type="ECO:0000256" key="1">
    <source>
        <dbReference type="SAM" id="MobiDB-lite"/>
    </source>
</evidence>
<evidence type="ECO:0000313" key="3">
    <source>
        <dbReference type="Proteomes" id="UP000018320"/>
    </source>
</evidence>
<proteinExistence type="predicted"/>
<dbReference type="Proteomes" id="UP000018320">
    <property type="component" value="Unassembled WGS sequence"/>
</dbReference>
<dbReference type="VEuPathDB" id="GiardiaDB:DHA2_150211"/>
<name>V6TIW0_GIAIN</name>
<comment type="caution">
    <text evidence="2">The sequence shown here is derived from an EMBL/GenBank/DDBJ whole genome shotgun (WGS) entry which is preliminary data.</text>
</comment>
<sequence>MPPRTSHPLARRGQPSSGTGRHPLFRVLRLSRRSGLHVARALVFHDEDPTPRPRVPTPFLGCLFVSSWRAPSVPSMIGGCAPRAPLSWSHSTRSRMPMECSHALCRGRSMALCSWIAVRSCRCSVTQRETVSTLTLCSASGSVMCGLRLSALHCTLG</sequence>
<evidence type="ECO:0000313" key="2">
    <source>
        <dbReference type="EMBL" id="ESU38923.1"/>
    </source>
</evidence>
<gene>
    <name evidence="2" type="ORF">DHA2_150211</name>
</gene>